<feature type="domain" description="Methyl-accepting transducer" evidence="5">
    <location>
        <begin position="424"/>
        <end position="653"/>
    </location>
</feature>
<dbReference type="GO" id="GO:0004888">
    <property type="term" value="F:transmembrane signaling receptor activity"/>
    <property type="evidence" value="ECO:0007669"/>
    <property type="project" value="InterPro"/>
</dbReference>
<dbReference type="InterPro" id="IPR003660">
    <property type="entry name" value="HAMP_dom"/>
</dbReference>
<accession>A0A841K2F5</accession>
<evidence type="ECO:0000313" key="8">
    <source>
        <dbReference type="Proteomes" id="UP000588017"/>
    </source>
</evidence>
<dbReference type="PRINTS" id="PR00260">
    <property type="entry name" value="CHEMTRNSDUCR"/>
</dbReference>
<name>A0A841K2F5_9HYPH</name>
<dbReference type="Gene3D" id="6.10.340.10">
    <property type="match status" value="1"/>
</dbReference>
<dbReference type="Pfam" id="PF00672">
    <property type="entry name" value="HAMP"/>
    <property type="match status" value="1"/>
</dbReference>
<dbReference type="InterPro" id="IPR004090">
    <property type="entry name" value="Chemotax_Me-accpt_rcpt"/>
</dbReference>
<dbReference type="Gene3D" id="1.10.287.950">
    <property type="entry name" value="Methyl-accepting chemotaxis protein"/>
    <property type="match status" value="1"/>
</dbReference>
<keyword evidence="4" id="KW-0812">Transmembrane</keyword>
<dbReference type="InterPro" id="IPR004089">
    <property type="entry name" value="MCPsignal_dom"/>
</dbReference>
<dbReference type="PROSITE" id="PS50885">
    <property type="entry name" value="HAMP"/>
    <property type="match status" value="1"/>
</dbReference>
<organism evidence="7 8">
    <name type="scientific">Chelatococcus composti</name>
    <dbReference type="NCBI Taxonomy" id="1743235"/>
    <lineage>
        <taxon>Bacteria</taxon>
        <taxon>Pseudomonadati</taxon>
        <taxon>Pseudomonadota</taxon>
        <taxon>Alphaproteobacteria</taxon>
        <taxon>Hyphomicrobiales</taxon>
        <taxon>Chelatococcaceae</taxon>
        <taxon>Chelatococcus</taxon>
    </lineage>
</organism>
<comment type="caution">
    <text evidence="7">The sequence shown here is derived from an EMBL/GenBank/DDBJ whole genome shotgun (WGS) entry which is preliminary data.</text>
</comment>
<dbReference type="GO" id="GO:0016020">
    <property type="term" value="C:membrane"/>
    <property type="evidence" value="ECO:0007669"/>
    <property type="project" value="InterPro"/>
</dbReference>
<dbReference type="AlphaFoldDB" id="A0A841K2F5"/>
<dbReference type="CDD" id="cd06225">
    <property type="entry name" value="HAMP"/>
    <property type="match status" value="1"/>
</dbReference>
<dbReference type="PROSITE" id="PS51257">
    <property type="entry name" value="PROKAR_LIPOPROTEIN"/>
    <property type="match status" value="1"/>
</dbReference>
<keyword evidence="8" id="KW-1185">Reference proteome</keyword>
<dbReference type="Pfam" id="PF00015">
    <property type="entry name" value="MCPsignal"/>
    <property type="match status" value="1"/>
</dbReference>
<dbReference type="GO" id="GO:0007165">
    <property type="term" value="P:signal transduction"/>
    <property type="evidence" value="ECO:0007669"/>
    <property type="project" value="UniProtKB-KW"/>
</dbReference>
<dbReference type="GO" id="GO:0006935">
    <property type="term" value="P:chemotaxis"/>
    <property type="evidence" value="ECO:0007669"/>
    <property type="project" value="InterPro"/>
</dbReference>
<feature type="domain" description="HAMP" evidence="6">
    <location>
        <begin position="332"/>
        <end position="385"/>
    </location>
</feature>
<reference evidence="7 8" key="1">
    <citation type="submission" date="2020-08" db="EMBL/GenBank/DDBJ databases">
        <title>Genomic Encyclopedia of Type Strains, Phase IV (KMG-IV): sequencing the most valuable type-strain genomes for metagenomic binning, comparative biology and taxonomic classification.</title>
        <authorList>
            <person name="Goeker M."/>
        </authorList>
    </citation>
    <scope>NUCLEOTIDE SEQUENCE [LARGE SCALE GENOMIC DNA]</scope>
    <source>
        <strain evidence="7 8">DSM 101465</strain>
    </source>
</reference>
<comment type="similarity">
    <text evidence="2">Belongs to the methyl-accepting chemotaxis (MCP) protein family.</text>
</comment>
<evidence type="ECO:0000256" key="4">
    <source>
        <dbReference type="SAM" id="Phobius"/>
    </source>
</evidence>
<gene>
    <name evidence="7" type="ORF">HNQ73_000289</name>
</gene>
<evidence type="ECO:0000259" key="6">
    <source>
        <dbReference type="PROSITE" id="PS50885"/>
    </source>
</evidence>
<dbReference type="PROSITE" id="PS50111">
    <property type="entry name" value="CHEMOTAXIS_TRANSDUC_2"/>
    <property type="match status" value="1"/>
</dbReference>
<dbReference type="SMART" id="SM00304">
    <property type="entry name" value="HAMP"/>
    <property type="match status" value="2"/>
</dbReference>
<sequence length="679" mass="71657">MKSLSSLGTRFTIAIVATALAACSALVALTVMRLDRGLNRQALQLEALAEAKLSERLEADAKLAAARLKNVFDEVTYQINAIAQRADVSRAIASRNVVAMSELLSRAAEIAKLDGILVIDNKMRVMGAHDQWLDILGADAALQKSPLAERIRPLLAENDRRRPHILELITPLDEALATAVGAPAPVAAAAIVVTPIFDDFGDVVAALIAHRALRMNEPSLSEFSRLTNTGIVVLSGETVVSRAGAPPLTGGFSLHEPSNLLETPDGMYFARCTGFPADLQICALAPRTEAYQLRDETVRIGAAETRALVAWLVGGGCVTLIAFAAIALATARHVTRPLARITEAVGAVAQGDWRTHVSGANRKDEVGDIARAVVLLQRSLQERDQLRTHVAFAETVKQRREALEQAIHRFDETMRSVLTRVGNGIDTMDAMAHQLADVSAAAEREAVEAVAASESTVSSVTLVKHATEQLSTSIAEIASKVQETATVVDDGNAVARAATAKVDSLAEAASKIGAVVRLIDEIAAQTNLLALNATIEAARAGEAGKGFAIVANEVKALAGQTAKATDEIASKVAAIQEATGEAVSSIEMIARTLENVMAHTKAIEVSIERQTVATQEIAGSVSAASSGTVDLSHSVDRLKATIGDARSTSVHVVNTATVMVEEARRLDQTVRAFLAEVSA</sequence>
<dbReference type="Proteomes" id="UP000588017">
    <property type="component" value="Unassembled WGS sequence"/>
</dbReference>
<protein>
    <submittedName>
        <fullName evidence="7">Methyl-accepting chemotaxis protein</fullName>
    </submittedName>
</protein>
<dbReference type="PANTHER" id="PTHR32089">
    <property type="entry name" value="METHYL-ACCEPTING CHEMOTAXIS PROTEIN MCPB"/>
    <property type="match status" value="1"/>
</dbReference>
<evidence type="ECO:0000259" key="5">
    <source>
        <dbReference type="PROSITE" id="PS50111"/>
    </source>
</evidence>
<evidence type="ECO:0000256" key="3">
    <source>
        <dbReference type="PROSITE-ProRule" id="PRU00284"/>
    </source>
</evidence>
<keyword evidence="4" id="KW-1133">Transmembrane helix</keyword>
<keyword evidence="1 3" id="KW-0807">Transducer</keyword>
<dbReference type="RefSeq" id="WP_183331532.1">
    <property type="nucleotide sequence ID" value="NZ_BMHX01000001.1"/>
</dbReference>
<evidence type="ECO:0000256" key="2">
    <source>
        <dbReference type="ARBA" id="ARBA00029447"/>
    </source>
</evidence>
<dbReference type="PANTHER" id="PTHR32089:SF112">
    <property type="entry name" value="LYSOZYME-LIKE PROTEIN-RELATED"/>
    <property type="match status" value="1"/>
</dbReference>
<dbReference type="EMBL" id="JACHEH010000001">
    <property type="protein sequence ID" value="MBB6166681.1"/>
    <property type="molecule type" value="Genomic_DNA"/>
</dbReference>
<evidence type="ECO:0000256" key="1">
    <source>
        <dbReference type="ARBA" id="ARBA00023224"/>
    </source>
</evidence>
<feature type="transmembrane region" description="Helical" evidence="4">
    <location>
        <begin position="308"/>
        <end position="331"/>
    </location>
</feature>
<dbReference type="SMART" id="SM00283">
    <property type="entry name" value="MA"/>
    <property type="match status" value="1"/>
</dbReference>
<dbReference type="SUPFAM" id="SSF58104">
    <property type="entry name" value="Methyl-accepting chemotaxis protein (MCP) signaling domain"/>
    <property type="match status" value="1"/>
</dbReference>
<proteinExistence type="inferred from homology"/>
<evidence type="ECO:0000313" key="7">
    <source>
        <dbReference type="EMBL" id="MBB6166681.1"/>
    </source>
</evidence>
<keyword evidence="4" id="KW-0472">Membrane</keyword>